<comment type="subcellular location">
    <subcellularLocation>
        <location evidence="1 11">Cytoplasm</location>
    </subcellularLocation>
</comment>
<evidence type="ECO:0000256" key="1">
    <source>
        <dbReference type="ARBA" id="ARBA00004496"/>
    </source>
</evidence>
<keyword evidence="10 11" id="KW-0804">Transcription</keyword>
<evidence type="ECO:0000313" key="14">
    <source>
        <dbReference type="EMBL" id="MBB4702527.1"/>
    </source>
</evidence>
<proteinExistence type="inferred from homology"/>
<evidence type="ECO:0000256" key="3">
    <source>
        <dbReference type="ARBA" id="ARBA00022485"/>
    </source>
</evidence>
<evidence type="ECO:0000256" key="2">
    <source>
        <dbReference type="ARBA" id="ARBA00006597"/>
    </source>
</evidence>
<feature type="binding site" evidence="11">
    <location>
        <position position="51"/>
    </location>
    <ligand>
        <name>[4Fe-4S] cluster</name>
        <dbReference type="ChEBI" id="CHEBI:49883"/>
    </ligand>
</feature>
<feature type="binding site" evidence="11">
    <location>
        <position position="54"/>
    </location>
    <ligand>
        <name>[4Fe-4S] cluster</name>
        <dbReference type="ChEBI" id="CHEBI:49883"/>
    </ligand>
</feature>
<evidence type="ECO:0000256" key="12">
    <source>
        <dbReference type="SAM" id="MobiDB-lite"/>
    </source>
</evidence>
<accession>A0A7W7D946</accession>
<feature type="binding site" evidence="11">
    <location>
        <position position="60"/>
    </location>
    <ligand>
        <name>[4Fe-4S] cluster</name>
        <dbReference type="ChEBI" id="CHEBI:49883"/>
    </ligand>
</feature>
<comment type="PTM">
    <text evidence="11">Upon Fe-S cluster removal intramolecular disulfide bonds are formed.</text>
</comment>
<dbReference type="PROSITE" id="PS51674">
    <property type="entry name" value="4FE4S_WBL"/>
    <property type="match status" value="1"/>
</dbReference>
<dbReference type="AlphaFoldDB" id="A0A7W7D946"/>
<evidence type="ECO:0000256" key="9">
    <source>
        <dbReference type="ARBA" id="ARBA00023157"/>
    </source>
</evidence>
<dbReference type="Pfam" id="PF02467">
    <property type="entry name" value="Whib"/>
    <property type="match status" value="1"/>
</dbReference>
<keyword evidence="7 11" id="KW-0805">Transcription regulation</keyword>
<gene>
    <name evidence="11" type="primary">whiB</name>
    <name evidence="14" type="ORF">BJ982_004071</name>
</gene>
<evidence type="ECO:0000256" key="8">
    <source>
        <dbReference type="ARBA" id="ARBA00023125"/>
    </source>
</evidence>
<evidence type="ECO:0000256" key="10">
    <source>
        <dbReference type="ARBA" id="ARBA00023163"/>
    </source>
</evidence>
<dbReference type="GO" id="GO:0045892">
    <property type="term" value="P:negative regulation of DNA-templated transcription"/>
    <property type="evidence" value="ECO:0007669"/>
    <property type="project" value="TreeGrafter"/>
</dbReference>
<evidence type="ECO:0000256" key="7">
    <source>
        <dbReference type="ARBA" id="ARBA00023015"/>
    </source>
</evidence>
<keyword evidence="3 11" id="KW-0004">4Fe-4S</keyword>
<protein>
    <recommendedName>
        <fullName evidence="11">Transcriptional regulator WhiB</fullName>
    </recommendedName>
</protein>
<evidence type="ECO:0000259" key="13">
    <source>
        <dbReference type="PROSITE" id="PS51674"/>
    </source>
</evidence>
<evidence type="ECO:0000256" key="5">
    <source>
        <dbReference type="ARBA" id="ARBA00023004"/>
    </source>
</evidence>
<keyword evidence="8 11" id="KW-0238">DNA-binding</keyword>
<name>A0A7W7D946_9ACTN</name>
<evidence type="ECO:0000256" key="11">
    <source>
        <dbReference type="HAMAP-Rule" id="MF_01479"/>
    </source>
</evidence>
<comment type="caution">
    <text evidence="14">The sequence shown here is derived from an EMBL/GenBank/DDBJ whole genome shotgun (WGS) entry which is preliminary data.</text>
</comment>
<comment type="cofactor">
    <cofactor evidence="11">
        <name>[4Fe-4S] cluster</name>
        <dbReference type="ChEBI" id="CHEBI:49883"/>
    </cofactor>
    <text evidence="11">Binds 1 [4Fe-4S] cluster per subunit. Following nitrosylation of the [4Fe-4S] cluster binds 1 [4Fe-8(NO)] cluster per subunit.</text>
</comment>
<dbReference type="GO" id="GO:0035731">
    <property type="term" value="F:dinitrosyl-iron complex binding"/>
    <property type="evidence" value="ECO:0007669"/>
    <property type="project" value="UniProtKB-UniRule"/>
</dbReference>
<dbReference type="InterPro" id="IPR003482">
    <property type="entry name" value="Whib"/>
</dbReference>
<keyword evidence="4 11" id="KW-0479">Metal-binding</keyword>
<dbReference type="RefSeq" id="WP_275411760.1">
    <property type="nucleotide sequence ID" value="NZ_BOOV01000033.1"/>
</dbReference>
<reference evidence="14 15" key="1">
    <citation type="submission" date="2020-08" db="EMBL/GenBank/DDBJ databases">
        <title>Sequencing the genomes of 1000 actinobacteria strains.</title>
        <authorList>
            <person name="Klenk H.-P."/>
        </authorList>
    </citation>
    <scope>NUCLEOTIDE SEQUENCE [LARGE SCALE GENOMIC DNA]</scope>
    <source>
        <strain evidence="14 15">DSM 45784</strain>
    </source>
</reference>
<dbReference type="GO" id="GO:0051539">
    <property type="term" value="F:4 iron, 4 sulfur cluster binding"/>
    <property type="evidence" value="ECO:0007669"/>
    <property type="project" value="UniProtKB-UniRule"/>
</dbReference>
<feature type="domain" description="4Fe-4S Wbl-type" evidence="13">
    <location>
        <begin position="22"/>
        <end position="84"/>
    </location>
</feature>
<evidence type="ECO:0000256" key="6">
    <source>
        <dbReference type="ARBA" id="ARBA00023014"/>
    </source>
</evidence>
<dbReference type="HAMAP" id="MF_01479">
    <property type="entry name" value="WhiB"/>
    <property type="match status" value="1"/>
</dbReference>
<feature type="binding site" evidence="11">
    <location>
        <position position="23"/>
    </location>
    <ligand>
        <name>[4Fe-4S] cluster</name>
        <dbReference type="ChEBI" id="CHEBI:49883"/>
    </ligand>
</feature>
<evidence type="ECO:0000256" key="4">
    <source>
        <dbReference type="ARBA" id="ARBA00022723"/>
    </source>
</evidence>
<keyword evidence="15" id="KW-1185">Reference proteome</keyword>
<dbReference type="Proteomes" id="UP000542210">
    <property type="component" value="Unassembled WGS sequence"/>
</dbReference>
<dbReference type="InterPro" id="IPR034768">
    <property type="entry name" value="4FE4S_WBL"/>
</dbReference>
<keyword evidence="9 11" id="KW-1015">Disulfide bond</keyword>
<feature type="region of interest" description="Disordered" evidence="12">
    <location>
        <begin position="1"/>
        <end position="20"/>
    </location>
</feature>
<dbReference type="GO" id="GO:0045454">
    <property type="term" value="P:cell redox homeostasis"/>
    <property type="evidence" value="ECO:0007669"/>
    <property type="project" value="TreeGrafter"/>
</dbReference>
<dbReference type="EMBL" id="JACHND010000001">
    <property type="protein sequence ID" value="MBB4702527.1"/>
    <property type="molecule type" value="Genomic_DNA"/>
</dbReference>
<organism evidence="14 15">
    <name type="scientific">Sphaerisporangium siamense</name>
    <dbReference type="NCBI Taxonomy" id="795645"/>
    <lineage>
        <taxon>Bacteria</taxon>
        <taxon>Bacillati</taxon>
        <taxon>Actinomycetota</taxon>
        <taxon>Actinomycetes</taxon>
        <taxon>Streptosporangiales</taxon>
        <taxon>Streptosporangiaceae</taxon>
        <taxon>Sphaerisporangium</taxon>
    </lineage>
</organism>
<keyword evidence="6 11" id="KW-0411">Iron-sulfur</keyword>
<comment type="PTM">
    <text evidence="11">The Fe-S cluster can be nitrosylated by nitric oxide (NO).</text>
</comment>
<dbReference type="GO" id="GO:0047134">
    <property type="term" value="F:protein-disulfide reductase [NAD(P)H] activity"/>
    <property type="evidence" value="ECO:0007669"/>
    <property type="project" value="TreeGrafter"/>
</dbReference>
<dbReference type="PANTHER" id="PTHR38839">
    <property type="entry name" value="TRANSCRIPTIONAL REGULATOR WHID-RELATED"/>
    <property type="match status" value="1"/>
</dbReference>
<keyword evidence="11" id="KW-0963">Cytoplasm</keyword>
<dbReference type="GO" id="GO:0046872">
    <property type="term" value="F:metal ion binding"/>
    <property type="evidence" value="ECO:0007669"/>
    <property type="project" value="UniProtKB-KW"/>
</dbReference>
<keyword evidence="5 11" id="KW-0408">Iron</keyword>
<comment type="function">
    <text evidence="11">Acts as a transcriptional regulator. Probably redox-responsive. The apo- but not holo-form probably binds DNA.</text>
</comment>
<dbReference type="GO" id="GO:0003677">
    <property type="term" value="F:DNA binding"/>
    <property type="evidence" value="ECO:0007669"/>
    <property type="project" value="UniProtKB-UniRule"/>
</dbReference>
<dbReference type="GO" id="GO:0005737">
    <property type="term" value="C:cytoplasm"/>
    <property type="evidence" value="ECO:0007669"/>
    <property type="project" value="UniProtKB-SubCell"/>
</dbReference>
<comment type="similarity">
    <text evidence="2 11">Belongs to the WhiB family.</text>
</comment>
<evidence type="ECO:0000313" key="15">
    <source>
        <dbReference type="Proteomes" id="UP000542210"/>
    </source>
</evidence>
<sequence>MSRRTAWGLDTPHGPHWTNRAACKGQDPELFFEPAARSKEDPDVKRAKAICAGCPVRRECLIDAVERKEQYGIWGGLTEREMRAILRGRKRPGPLSPDDEALCMELDTRRRRRGLTWRQAIEEVGIRWEAFQALRNGRATDLTRERVTTWLSMTEGAA</sequence>